<keyword evidence="5 11" id="KW-0067">ATP-binding</keyword>
<dbReference type="PROSITE" id="PS00211">
    <property type="entry name" value="ABC_TRANSPORTER_1"/>
    <property type="match status" value="1"/>
</dbReference>
<keyword evidence="3" id="KW-0547">Nucleotide-binding</keyword>
<evidence type="ECO:0000256" key="4">
    <source>
        <dbReference type="ARBA" id="ARBA00022833"/>
    </source>
</evidence>
<keyword evidence="7" id="KW-1278">Translocase</keyword>
<protein>
    <submittedName>
        <fullName evidence="11">Zinc ABC transporter, ATP-binding protein ZnuC</fullName>
    </submittedName>
</protein>
<dbReference type="Pfam" id="PF00005">
    <property type="entry name" value="ABC_tran"/>
    <property type="match status" value="1"/>
</dbReference>
<feature type="domain" description="ABC transporter" evidence="10">
    <location>
        <begin position="45"/>
        <end position="260"/>
    </location>
</feature>
<keyword evidence="8" id="KW-0406">Ion transport</keyword>
<evidence type="ECO:0000256" key="6">
    <source>
        <dbReference type="ARBA" id="ARBA00022906"/>
    </source>
</evidence>
<keyword evidence="1" id="KW-0813">Transport</keyword>
<dbReference type="GO" id="GO:0016887">
    <property type="term" value="F:ATP hydrolysis activity"/>
    <property type="evidence" value="ECO:0007669"/>
    <property type="project" value="InterPro"/>
</dbReference>
<evidence type="ECO:0000256" key="9">
    <source>
        <dbReference type="ARBA" id="ARBA00023136"/>
    </source>
</evidence>
<dbReference type="SUPFAM" id="SSF52540">
    <property type="entry name" value="P-loop containing nucleoside triphosphate hydrolases"/>
    <property type="match status" value="1"/>
</dbReference>
<dbReference type="InterPro" id="IPR017871">
    <property type="entry name" value="ABC_transporter-like_CS"/>
</dbReference>
<dbReference type="EMBL" id="UOFD01000012">
    <property type="protein sequence ID" value="VAW50408.1"/>
    <property type="molecule type" value="Genomic_DNA"/>
</dbReference>
<dbReference type="GO" id="GO:0010043">
    <property type="term" value="P:response to zinc ion"/>
    <property type="evidence" value="ECO:0007669"/>
    <property type="project" value="TreeGrafter"/>
</dbReference>
<dbReference type="InterPro" id="IPR050153">
    <property type="entry name" value="Metal_Ion_Import_ABC"/>
</dbReference>
<evidence type="ECO:0000256" key="1">
    <source>
        <dbReference type="ARBA" id="ARBA00022448"/>
    </source>
</evidence>
<dbReference type="InterPro" id="IPR003593">
    <property type="entry name" value="AAA+_ATPase"/>
</dbReference>
<organism evidence="11">
    <name type="scientific">hydrothermal vent metagenome</name>
    <dbReference type="NCBI Taxonomy" id="652676"/>
    <lineage>
        <taxon>unclassified sequences</taxon>
        <taxon>metagenomes</taxon>
        <taxon>ecological metagenomes</taxon>
    </lineage>
</organism>
<dbReference type="PANTHER" id="PTHR42734">
    <property type="entry name" value="METAL TRANSPORT SYSTEM ATP-BINDING PROTEIN TM_0124-RELATED"/>
    <property type="match status" value="1"/>
</dbReference>
<evidence type="ECO:0000313" key="11">
    <source>
        <dbReference type="EMBL" id="VAW50408.1"/>
    </source>
</evidence>
<keyword evidence="4" id="KW-0862">Zinc</keyword>
<evidence type="ECO:0000259" key="10">
    <source>
        <dbReference type="PROSITE" id="PS50893"/>
    </source>
</evidence>
<evidence type="ECO:0000256" key="2">
    <source>
        <dbReference type="ARBA" id="ARBA00022475"/>
    </source>
</evidence>
<keyword evidence="2" id="KW-1003">Cell membrane</keyword>
<dbReference type="PROSITE" id="PS50893">
    <property type="entry name" value="ABC_TRANSPORTER_2"/>
    <property type="match status" value="1"/>
</dbReference>
<dbReference type="Gene3D" id="3.40.50.300">
    <property type="entry name" value="P-loop containing nucleotide triphosphate hydrolases"/>
    <property type="match status" value="1"/>
</dbReference>
<evidence type="ECO:0000256" key="7">
    <source>
        <dbReference type="ARBA" id="ARBA00022967"/>
    </source>
</evidence>
<sequence>MVVNIGCLYAILPCNIHANRYRANTMPTLHQQTADNTQTESAPLLTAKNIAYVKCGKTILDKVSLQLHNKEIITLIGPNGAGKTSLIRILLGLTAASGGKVQRQKDLRLGYVPQHIEVPEVMPIRVIDFLNVTDLYDVAQCQEMLDEVNCAYLLYSAMQNISGGEMQRVLLARALLKKPQLLVLDEPASGVDIIGQQALYKTIKQIRDKHDCGILMVSHDLHLVMAATDRVICLNSHICCTGHPDDVSEHPEYLKLFGDAIDGLALYSHNHDHEHDLSGNIVESEHCHSCEHHKENK</sequence>
<gene>
    <name evidence="11" type="ORF">MNBD_GAMMA06-1653</name>
</gene>
<reference evidence="11" key="1">
    <citation type="submission" date="2018-06" db="EMBL/GenBank/DDBJ databases">
        <authorList>
            <person name="Zhirakovskaya E."/>
        </authorList>
    </citation>
    <scope>NUCLEOTIDE SEQUENCE</scope>
</reference>
<evidence type="ECO:0000256" key="5">
    <source>
        <dbReference type="ARBA" id="ARBA00022840"/>
    </source>
</evidence>
<dbReference type="GO" id="GO:0005524">
    <property type="term" value="F:ATP binding"/>
    <property type="evidence" value="ECO:0007669"/>
    <property type="project" value="UniProtKB-KW"/>
</dbReference>
<name>A0A3B0W3H0_9ZZZZ</name>
<dbReference type="GO" id="GO:0006829">
    <property type="term" value="P:zinc ion transport"/>
    <property type="evidence" value="ECO:0007669"/>
    <property type="project" value="UniProtKB-KW"/>
</dbReference>
<dbReference type="InterPro" id="IPR003439">
    <property type="entry name" value="ABC_transporter-like_ATP-bd"/>
</dbReference>
<dbReference type="AlphaFoldDB" id="A0A3B0W3H0"/>
<dbReference type="SMART" id="SM00382">
    <property type="entry name" value="AAA"/>
    <property type="match status" value="1"/>
</dbReference>
<dbReference type="InterPro" id="IPR027417">
    <property type="entry name" value="P-loop_NTPase"/>
</dbReference>
<proteinExistence type="predicted"/>
<evidence type="ECO:0000256" key="8">
    <source>
        <dbReference type="ARBA" id="ARBA00023065"/>
    </source>
</evidence>
<keyword evidence="9" id="KW-0472">Membrane</keyword>
<keyword evidence="6" id="KW-0864">Zinc transport</keyword>
<evidence type="ECO:0000256" key="3">
    <source>
        <dbReference type="ARBA" id="ARBA00022741"/>
    </source>
</evidence>
<accession>A0A3B0W3H0</accession>
<dbReference type="PANTHER" id="PTHR42734:SF9">
    <property type="entry name" value="ZINC IMPORT ATP-BINDING PROTEIN ZNUC"/>
    <property type="match status" value="1"/>
</dbReference>